<evidence type="ECO:0000313" key="8">
    <source>
        <dbReference type="Proteomes" id="UP000318380"/>
    </source>
</evidence>
<organism evidence="7 8">
    <name type="scientific">Kribbella amoyensis</name>
    <dbReference type="NCBI Taxonomy" id="996641"/>
    <lineage>
        <taxon>Bacteria</taxon>
        <taxon>Bacillati</taxon>
        <taxon>Actinomycetota</taxon>
        <taxon>Actinomycetes</taxon>
        <taxon>Propionibacteriales</taxon>
        <taxon>Kribbellaceae</taxon>
        <taxon>Kribbella</taxon>
    </lineage>
</organism>
<gene>
    <name evidence="7" type="ORF">FB561_2928</name>
</gene>
<evidence type="ECO:0000256" key="5">
    <source>
        <dbReference type="ARBA" id="ARBA00023157"/>
    </source>
</evidence>
<keyword evidence="4" id="KW-0238">DNA-binding</keyword>
<keyword evidence="5" id="KW-1015">Disulfide bond</keyword>
<evidence type="ECO:0000256" key="4">
    <source>
        <dbReference type="ARBA" id="ARBA00023125"/>
    </source>
</evidence>
<dbReference type="Gene3D" id="2.60.40.230">
    <property type="entry name" value="Neocarzinostatin-like"/>
    <property type="match status" value="2"/>
</dbReference>
<comment type="caution">
    <text evidence="7">The sequence shown here is derived from an EMBL/GenBank/DDBJ whole genome shotgun (WGS) entry which is preliminary data.</text>
</comment>
<evidence type="ECO:0000256" key="6">
    <source>
        <dbReference type="SAM" id="SignalP"/>
    </source>
</evidence>
<keyword evidence="2" id="KW-0929">Antimicrobial</keyword>
<keyword evidence="3" id="KW-0044">Antibiotic</keyword>
<dbReference type="OrthoDB" id="3401362at2"/>
<dbReference type="AlphaFoldDB" id="A0A561BSE4"/>
<evidence type="ECO:0000313" key="7">
    <source>
        <dbReference type="EMBL" id="TWD81805.1"/>
    </source>
</evidence>
<name>A0A561BSE4_9ACTN</name>
<feature type="chain" id="PRO_5021792876" evidence="6">
    <location>
        <begin position="35"/>
        <end position="276"/>
    </location>
</feature>
<comment type="similarity">
    <text evidence="1">Belongs to the neocarzinostatin family.</text>
</comment>
<evidence type="ECO:0000256" key="3">
    <source>
        <dbReference type="ARBA" id="ARBA00023022"/>
    </source>
</evidence>
<keyword evidence="6" id="KW-0732">Signal</keyword>
<dbReference type="SUPFAM" id="SSF49319">
    <property type="entry name" value="Actinoxanthin-like"/>
    <property type="match status" value="1"/>
</dbReference>
<dbReference type="GO" id="GO:0003677">
    <property type="term" value="F:DNA binding"/>
    <property type="evidence" value="ECO:0007669"/>
    <property type="project" value="UniProtKB-KW"/>
</dbReference>
<feature type="signal peptide" evidence="6">
    <location>
        <begin position="1"/>
        <end position="34"/>
    </location>
</feature>
<dbReference type="Pfam" id="PF00960">
    <property type="entry name" value="Neocarzinostat"/>
    <property type="match status" value="1"/>
</dbReference>
<protein>
    <submittedName>
        <fullName evidence="7">Neocarzinostatin family protein</fullName>
    </submittedName>
</protein>
<dbReference type="InterPro" id="IPR002186">
    <property type="entry name" value="Neocarzinostatin_fam"/>
</dbReference>
<sequence length="276" mass="28788">MTVGGGEPRMRLLTAVAAATVLLGSMTVPAVASAQPPELRVSRTSGLAGGDRVGVTGRGFAPGSEVRIVQCDVFVDQVDGDCPDRAVTTAGSTGRIATRVTLGDPVFRRMEFGEPATVYCRADVCHLFVVGDAPDGSRLVLDSGALRFKGSPATITATPSTGLAASQWVAVRGTAYGAEGRQVRIVQQACYEIIQDTGCYGALTTVTTRVRADGRYATPYRVHRFLADGTDCTDPDMLGGCVLSVTVLDRSGQPDDSFGYSANGDMKTPLGFLSGP</sequence>
<proteinExistence type="inferred from homology"/>
<reference evidence="7 8" key="1">
    <citation type="submission" date="2019-06" db="EMBL/GenBank/DDBJ databases">
        <title>Sequencing the genomes of 1000 actinobacteria strains.</title>
        <authorList>
            <person name="Klenk H.-P."/>
        </authorList>
    </citation>
    <scope>NUCLEOTIDE SEQUENCE [LARGE SCALE GENOMIC DNA]</scope>
    <source>
        <strain evidence="7 8">DSM 24683</strain>
    </source>
</reference>
<dbReference type="EMBL" id="VIVK01000001">
    <property type="protein sequence ID" value="TWD81805.1"/>
    <property type="molecule type" value="Genomic_DNA"/>
</dbReference>
<dbReference type="GO" id="GO:0042742">
    <property type="term" value="P:defense response to bacterium"/>
    <property type="evidence" value="ECO:0007669"/>
    <property type="project" value="UniProtKB-KW"/>
</dbReference>
<keyword evidence="8" id="KW-1185">Reference proteome</keyword>
<accession>A0A561BSE4</accession>
<dbReference type="InterPro" id="IPR027273">
    <property type="entry name" value="Neocarzinostatin-like"/>
</dbReference>
<dbReference type="Proteomes" id="UP000318380">
    <property type="component" value="Unassembled WGS sequence"/>
</dbReference>
<evidence type="ECO:0000256" key="1">
    <source>
        <dbReference type="ARBA" id="ARBA00010648"/>
    </source>
</evidence>
<evidence type="ECO:0000256" key="2">
    <source>
        <dbReference type="ARBA" id="ARBA00022529"/>
    </source>
</evidence>